<comment type="caution">
    <text evidence="2">The sequence shown here is derived from an EMBL/GenBank/DDBJ whole genome shotgun (WGS) entry which is preliminary data.</text>
</comment>
<dbReference type="AlphaFoldDB" id="A0A0F9PCG1"/>
<keyword evidence="1" id="KW-0472">Membrane</keyword>
<proteinExistence type="predicted"/>
<dbReference type="EMBL" id="LAZR01006587">
    <property type="protein sequence ID" value="KKM91067.1"/>
    <property type="molecule type" value="Genomic_DNA"/>
</dbReference>
<organism evidence="2">
    <name type="scientific">marine sediment metagenome</name>
    <dbReference type="NCBI Taxonomy" id="412755"/>
    <lineage>
        <taxon>unclassified sequences</taxon>
        <taxon>metagenomes</taxon>
        <taxon>ecological metagenomes</taxon>
    </lineage>
</organism>
<gene>
    <name evidence="2" type="ORF">LCGC14_1232300</name>
</gene>
<keyword evidence="1" id="KW-0812">Transmembrane</keyword>
<name>A0A0F9PCG1_9ZZZZ</name>
<keyword evidence="1" id="KW-1133">Transmembrane helix</keyword>
<reference evidence="2" key="1">
    <citation type="journal article" date="2015" name="Nature">
        <title>Complex archaea that bridge the gap between prokaryotes and eukaryotes.</title>
        <authorList>
            <person name="Spang A."/>
            <person name="Saw J.H."/>
            <person name="Jorgensen S.L."/>
            <person name="Zaremba-Niedzwiedzka K."/>
            <person name="Martijn J."/>
            <person name="Lind A.E."/>
            <person name="van Eijk R."/>
            <person name="Schleper C."/>
            <person name="Guy L."/>
            <person name="Ettema T.J."/>
        </authorList>
    </citation>
    <scope>NUCLEOTIDE SEQUENCE</scope>
</reference>
<sequence length="93" mass="10191">MSAGEIIALAGVAIVGFGLAATWVKNGRIQDREFGALQENLKGVNDKLEDPNYGLGALNEKMSDFKITCAQSRTSFAEKIKKNENDIKDMKKK</sequence>
<protein>
    <submittedName>
        <fullName evidence="2">Uncharacterized protein</fullName>
    </submittedName>
</protein>
<accession>A0A0F9PCG1</accession>
<evidence type="ECO:0000256" key="1">
    <source>
        <dbReference type="SAM" id="Phobius"/>
    </source>
</evidence>
<evidence type="ECO:0000313" key="2">
    <source>
        <dbReference type="EMBL" id="KKM91067.1"/>
    </source>
</evidence>
<feature type="transmembrane region" description="Helical" evidence="1">
    <location>
        <begin position="6"/>
        <end position="24"/>
    </location>
</feature>